<dbReference type="EMBL" id="FN649741">
    <property type="protein sequence ID" value="CBJ31405.1"/>
    <property type="molecule type" value="Genomic_DNA"/>
</dbReference>
<accession>D7FTL4</accession>
<dbReference type="InParanoid" id="D7FTL4"/>
<keyword evidence="3" id="KW-1185">Reference proteome</keyword>
<dbReference type="OrthoDB" id="189977at2759"/>
<sequence length="206" mass="22844">MAIPTEERTVDGLEKQIGVNHFGTHLLTRLMEKQIIDGGRVVFLSSVAHKHGGWDWDNVNYTKPNKYVPMIAYGRSKLANVLDAKAFAGHLSDRRINTYALHPGVVNTDLFRNVTDGRLISRVFRVAKSLGAFVLASPLTGSLTTLRCAIDPALAGPEFSGKYWSHMKQVQPSALASDPANPPRLWEITEELLETKLGKKIENLLK</sequence>
<protein>
    <submittedName>
        <fullName evidence="2">Similar to Retinol dehydrogenase 12</fullName>
    </submittedName>
</protein>
<reference evidence="2 3" key="1">
    <citation type="journal article" date="2010" name="Nature">
        <title>The Ectocarpus genome and the independent evolution of multicellularity in brown algae.</title>
        <authorList>
            <person name="Cock J.M."/>
            <person name="Sterck L."/>
            <person name="Rouze P."/>
            <person name="Scornet D."/>
            <person name="Allen A.E."/>
            <person name="Amoutzias G."/>
            <person name="Anthouard V."/>
            <person name="Artiguenave F."/>
            <person name="Aury J.M."/>
            <person name="Badger J.H."/>
            <person name="Beszteri B."/>
            <person name="Billiau K."/>
            <person name="Bonnet E."/>
            <person name="Bothwell J.H."/>
            <person name="Bowler C."/>
            <person name="Boyen C."/>
            <person name="Brownlee C."/>
            <person name="Carrano C.J."/>
            <person name="Charrier B."/>
            <person name="Cho G.Y."/>
            <person name="Coelho S.M."/>
            <person name="Collen J."/>
            <person name="Corre E."/>
            <person name="Da Silva C."/>
            <person name="Delage L."/>
            <person name="Delaroque N."/>
            <person name="Dittami S.M."/>
            <person name="Doulbeau S."/>
            <person name="Elias M."/>
            <person name="Farnham G."/>
            <person name="Gachon C.M."/>
            <person name="Gschloessl B."/>
            <person name="Heesch S."/>
            <person name="Jabbari K."/>
            <person name="Jubin C."/>
            <person name="Kawai H."/>
            <person name="Kimura K."/>
            <person name="Kloareg B."/>
            <person name="Kupper F.C."/>
            <person name="Lang D."/>
            <person name="Le Bail A."/>
            <person name="Leblanc C."/>
            <person name="Lerouge P."/>
            <person name="Lohr M."/>
            <person name="Lopez P.J."/>
            <person name="Martens C."/>
            <person name="Maumus F."/>
            <person name="Michel G."/>
            <person name="Miranda-Saavedra D."/>
            <person name="Morales J."/>
            <person name="Moreau H."/>
            <person name="Motomura T."/>
            <person name="Nagasato C."/>
            <person name="Napoli C.A."/>
            <person name="Nelson D.R."/>
            <person name="Nyvall-Collen P."/>
            <person name="Peters A.F."/>
            <person name="Pommier C."/>
            <person name="Potin P."/>
            <person name="Poulain J."/>
            <person name="Quesneville H."/>
            <person name="Read B."/>
            <person name="Rensing S.A."/>
            <person name="Ritter A."/>
            <person name="Rousvoal S."/>
            <person name="Samanta M."/>
            <person name="Samson G."/>
            <person name="Schroeder D.C."/>
            <person name="Segurens B."/>
            <person name="Strittmatter M."/>
            <person name="Tonon T."/>
            <person name="Tregear J.W."/>
            <person name="Valentin K."/>
            <person name="von Dassow P."/>
            <person name="Yamagishi T."/>
            <person name="Van de Peer Y."/>
            <person name="Wincker P."/>
        </authorList>
    </citation>
    <scope>NUCLEOTIDE SEQUENCE [LARGE SCALE GENOMIC DNA]</scope>
    <source>
        <strain evidence="3">Ec32 / CCAP1310/4</strain>
    </source>
</reference>
<proteinExistence type="predicted"/>
<dbReference type="PANTHER" id="PTHR43157:SF31">
    <property type="entry name" value="PHOSPHATIDYLINOSITOL-GLYCAN BIOSYNTHESIS CLASS F PROTEIN"/>
    <property type="match status" value="1"/>
</dbReference>
<dbReference type="Pfam" id="PF13561">
    <property type="entry name" value="adh_short_C2"/>
    <property type="match status" value="1"/>
</dbReference>
<dbReference type="eggNOG" id="KOG1208">
    <property type="taxonomic scope" value="Eukaryota"/>
</dbReference>
<dbReference type="Proteomes" id="UP000002630">
    <property type="component" value="Linkage Group LG16"/>
</dbReference>
<dbReference type="InterPro" id="IPR036291">
    <property type="entry name" value="NAD(P)-bd_dom_sf"/>
</dbReference>
<gene>
    <name evidence="2" type="ORF">Esi_0252_0009</name>
</gene>
<evidence type="ECO:0000313" key="3">
    <source>
        <dbReference type="Proteomes" id="UP000002630"/>
    </source>
</evidence>
<keyword evidence="1" id="KW-0560">Oxidoreductase</keyword>
<dbReference type="InterPro" id="IPR002347">
    <property type="entry name" value="SDR_fam"/>
</dbReference>
<evidence type="ECO:0000256" key="1">
    <source>
        <dbReference type="ARBA" id="ARBA00023002"/>
    </source>
</evidence>
<dbReference type="AlphaFoldDB" id="D7FTL4"/>
<organism evidence="2 3">
    <name type="scientific">Ectocarpus siliculosus</name>
    <name type="common">Brown alga</name>
    <name type="synonym">Conferva siliculosa</name>
    <dbReference type="NCBI Taxonomy" id="2880"/>
    <lineage>
        <taxon>Eukaryota</taxon>
        <taxon>Sar</taxon>
        <taxon>Stramenopiles</taxon>
        <taxon>Ochrophyta</taxon>
        <taxon>PX clade</taxon>
        <taxon>Phaeophyceae</taxon>
        <taxon>Ectocarpales</taxon>
        <taxon>Ectocarpaceae</taxon>
        <taxon>Ectocarpus</taxon>
    </lineage>
</organism>
<dbReference type="EMBL" id="FN648434">
    <property type="protein sequence ID" value="CBJ31405.1"/>
    <property type="molecule type" value="Genomic_DNA"/>
</dbReference>
<evidence type="ECO:0000313" key="2">
    <source>
        <dbReference type="EMBL" id="CBJ31405.1"/>
    </source>
</evidence>
<name>D7FTL4_ECTSI</name>
<dbReference type="SUPFAM" id="SSF51735">
    <property type="entry name" value="NAD(P)-binding Rossmann-fold domains"/>
    <property type="match status" value="1"/>
</dbReference>
<dbReference type="STRING" id="2880.D7FTL4"/>
<dbReference type="GO" id="GO:0016491">
    <property type="term" value="F:oxidoreductase activity"/>
    <property type="evidence" value="ECO:0007669"/>
    <property type="project" value="UniProtKB-KW"/>
</dbReference>
<dbReference type="PANTHER" id="PTHR43157">
    <property type="entry name" value="PHOSPHATIDYLINOSITOL-GLYCAN BIOSYNTHESIS CLASS F PROTEIN-RELATED"/>
    <property type="match status" value="1"/>
</dbReference>
<dbReference type="Gene3D" id="3.40.50.720">
    <property type="entry name" value="NAD(P)-binding Rossmann-like Domain"/>
    <property type="match status" value="1"/>
</dbReference>